<dbReference type="NCBIfam" id="TIGR00260">
    <property type="entry name" value="thrC"/>
    <property type="match status" value="1"/>
</dbReference>
<dbReference type="Proteomes" id="UP000236379">
    <property type="component" value="Unassembled WGS sequence"/>
</dbReference>
<dbReference type="GO" id="GO:0030170">
    <property type="term" value="F:pyridoxal phosphate binding"/>
    <property type="evidence" value="ECO:0007669"/>
    <property type="project" value="InterPro"/>
</dbReference>
<comment type="catalytic activity">
    <reaction evidence="10">
        <text>O-phospho-L-homoserine + H2O = L-threonine + phosphate</text>
        <dbReference type="Rhea" id="RHEA:10840"/>
        <dbReference type="ChEBI" id="CHEBI:15377"/>
        <dbReference type="ChEBI" id="CHEBI:43474"/>
        <dbReference type="ChEBI" id="CHEBI:57590"/>
        <dbReference type="ChEBI" id="CHEBI:57926"/>
        <dbReference type="EC" id="4.2.3.1"/>
    </reaction>
</comment>
<evidence type="ECO:0000256" key="6">
    <source>
        <dbReference type="ARBA" id="ARBA00022605"/>
    </source>
</evidence>
<protein>
    <recommendedName>
        <fullName evidence="5 11">Threonine synthase</fullName>
        <ecNumber evidence="4 11">4.2.3.1</ecNumber>
    </recommendedName>
</protein>
<dbReference type="EC" id="4.2.3.1" evidence="4 11"/>
<reference evidence="15 16" key="1">
    <citation type="submission" date="2018-01" db="EMBL/GenBank/DDBJ databases">
        <title>Deinococcus koreensis sp. nov., a radiation-resistant bacterium isolated from river water.</title>
        <authorList>
            <person name="Choi A."/>
        </authorList>
    </citation>
    <scope>NUCLEOTIDE SEQUENCE [LARGE SCALE GENOMIC DNA]</scope>
    <source>
        <strain evidence="15 16">SJW1-2</strain>
    </source>
</reference>
<evidence type="ECO:0000256" key="3">
    <source>
        <dbReference type="ARBA" id="ARBA00005517"/>
    </source>
</evidence>
<dbReference type="UniPathway" id="UPA00050">
    <property type="reaction ID" value="UER00065"/>
</dbReference>
<dbReference type="EMBL" id="PPPD01000001">
    <property type="protein sequence ID" value="PNY81124.1"/>
    <property type="molecule type" value="Genomic_DNA"/>
</dbReference>
<dbReference type="Gene3D" id="3.90.1380.10">
    <property type="entry name" value="Threonine synthase, N-terminal domain"/>
    <property type="match status" value="1"/>
</dbReference>
<dbReference type="OrthoDB" id="9763107at2"/>
<comment type="pathway">
    <text evidence="2">Amino-acid biosynthesis; L-threonine biosynthesis; L-threonine from L-aspartate: step 5/5.</text>
</comment>
<evidence type="ECO:0000256" key="12">
    <source>
        <dbReference type="PIRSR" id="PIRSR604450-51"/>
    </source>
</evidence>
<proteinExistence type="inferred from homology"/>
<dbReference type="Gene3D" id="3.40.50.1100">
    <property type="match status" value="2"/>
</dbReference>
<evidence type="ECO:0000256" key="9">
    <source>
        <dbReference type="ARBA" id="ARBA00023239"/>
    </source>
</evidence>
<dbReference type="GO" id="GO:0009088">
    <property type="term" value="P:threonine biosynthetic process"/>
    <property type="evidence" value="ECO:0007669"/>
    <property type="project" value="UniProtKB-UniRule"/>
</dbReference>
<evidence type="ECO:0000313" key="15">
    <source>
        <dbReference type="EMBL" id="PNY81124.1"/>
    </source>
</evidence>
<dbReference type="GO" id="GO:0004795">
    <property type="term" value="F:threonine synthase activity"/>
    <property type="evidence" value="ECO:0007669"/>
    <property type="project" value="UniProtKB-UniRule"/>
</dbReference>
<evidence type="ECO:0000256" key="1">
    <source>
        <dbReference type="ARBA" id="ARBA00001933"/>
    </source>
</evidence>
<evidence type="ECO:0000256" key="8">
    <source>
        <dbReference type="ARBA" id="ARBA00022898"/>
    </source>
</evidence>
<dbReference type="InterPro" id="IPR000634">
    <property type="entry name" value="Ser/Thr_deHydtase_PyrdxlP-BS"/>
</dbReference>
<feature type="modified residue" description="N6-(pyridoxal phosphate)lysine" evidence="12">
    <location>
        <position position="119"/>
    </location>
</feature>
<comment type="cofactor">
    <cofactor evidence="1 12">
        <name>pyridoxal 5'-phosphate</name>
        <dbReference type="ChEBI" id="CHEBI:597326"/>
    </cofactor>
</comment>
<keyword evidence="9" id="KW-0456">Lyase</keyword>
<name>A0A2K3UX61_9DEIO</name>
<gene>
    <name evidence="15" type="ORF">CVO96_06795</name>
</gene>
<dbReference type="InterPro" id="IPR037158">
    <property type="entry name" value="Thr_synth_N_sf"/>
</dbReference>
<organism evidence="15 16">
    <name type="scientific">Deinococcus koreensis</name>
    <dbReference type="NCBI Taxonomy" id="2054903"/>
    <lineage>
        <taxon>Bacteria</taxon>
        <taxon>Thermotogati</taxon>
        <taxon>Deinococcota</taxon>
        <taxon>Deinococci</taxon>
        <taxon>Deinococcales</taxon>
        <taxon>Deinococcaceae</taxon>
        <taxon>Deinococcus</taxon>
    </lineage>
</organism>
<evidence type="ECO:0000256" key="5">
    <source>
        <dbReference type="ARBA" id="ARBA00018679"/>
    </source>
</evidence>
<evidence type="ECO:0000256" key="4">
    <source>
        <dbReference type="ARBA" id="ARBA00013028"/>
    </source>
</evidence>
<dbReference type="AlphaFoldDB" id="A0A2K3UX61"/>
<dbReference type="PANTHER" id="PTHR42690:SF1">
    <property type="entry name" value="THREONINE SYNTHASE-LIKE 2"/>
    <property type="match status" value="1"/>
</dbReference>
<evidence type="ECO:0000313" key="16">
    <source>
        <dbReference type="Proteomes" id="UP000236379"/>
    </source>
</evidence>
<evidence type="ECO:0000256" key="7">
    <source>
        <dbReference type="ARBA" id="ARBA00022697"/>
    </source>
</evidence>
<keyword evidence="7" id="KW-0791">Threonine biosynthesis</keyword>
<dbReference type="InterPro" id="IPR001926">
    <property type="entry name" value="TrpB-like_PALP"/>
</dbReference>
<dbReference type="InterPro" id="IPR004450">
    <property type="entry name" value="Thr_synthase-like"/>
</dbReference>
<evidence type="ECO:0000259" key="14">
    <source>
        <dbReference type="Pfam" id="PF14821"/>
    </source>
</evidence>
<keyword evidence="8 12" id="KW-0663">Pyridoxal phosphate</keyword>
<dbReference type="PROSITE" id="PS00165">
    <property type="entry name" value="DEHYDRATASE_SER_THR"/>
    <property type="match status" value="1"/>
</dbReference>
<accession>A0A2K3UX61</accession>
<dbReference type="RefSeq" id="WP_103311567.1">
    <property type="nucleotide sequence ID" value="NZ_PPPD01000001.1"/>
</dbReference>
<evidence type="ECO:0000256" key="10">
    <source>
        <dbReference type="ARBA" id="ARBA00049144"/>
    </source>
</evidence>
<dbReference type="PANTHER" id="PTHR42690">
    <property type="entry name" value="THREONINE SYNTHASE FAMILY MEMBER"/>
    <property type="match status" value="1"/>
</dbReference>
<evidence type="ECO:0000256" key="11">
    <source>
        <dbReference type="NCBIfam" id="TIGR00260"/>
    </source>
</evidence>
<keyword evidence="16" id="KW-1185">Reference proteome</keyword>
<evidence type="ECO:0000256" key="2">
    <source>
        <dbReference type="ARBA" id="ARBA00004979"/>
    </source>
</evidence>
<dbReference type="Pfam" id="PF14821">
    <property type="entry name" value="Thr_synth_N"/>
    <property type="match status" value="1"/>
</dbReference>
<feature type="domain" description="Threonine synthase N-terminal" evidence="14">
    <location>
        <begin position="2"/>
        <end position="79"/>
    </location>
</feature>
<dbReference type="Pfam" id="PF00291">
    <property type="entry name" value="PALP"/>
    <property type="match status" value="1"/>
</dbReference>
<keyword evidence="6" id="KW-0028">Amino-acid biosynthesis</keyword>
<comment type="similarity">
    <text evidence="3">Belongs to the threonine synthase family.</text>
</comment>
<dbReference type="SUPFAM" id="SSF53686">
    <property type="entry name" value="Tryptophan synthase beta subunit-like PLP-dependent enzymes"/>
    <property type="match status" value="1"/>
</dbReference>
<dbReference type="CDD" id="cd01560">
    <property type="entry name" value="Thr-synth_2"/>
    <property type="match status" value="1"/>
</dbReference>
<sequence>MKYVSTRGTGELGRFSDVLLLGLAPDGGLAMPEHIPAFSPQTLEALRGLSYPELAFRVMRPFIDDIPEADLRRVLHATYHPDVFHSQDITPLTRLGAASPGQGELYLLELSNGPSLAFKDVAMQFLGQIFEYVLERRGEQLNILGATSGDTGSAAEYAMLGKARVNVFMLSPRGRMSAFQQAQMYSLNEPNIFNIAVEGVFDDCQDLVKAVNADADFKARFDIGAVNSINWARVLAQAVYYFKAYFALGLPPGAEADFSVPSGNFGNVFAGFLAKRMGLPVGQLIVATNENDVLNEFFSTGVYHVRPADRVAMTSSPSMDIGKASNFERYLYLIAGSSATHTLSWWDEVGQGRPVDLRGTSHWDEVKASGLLSGRNTHQGRLETIRRIDQQCGRLIDPHTADGVLIGERHQRRGVPMVCLETALPAKFGDTVQEAVKRAPERPERFAGIETAERYFDVLPNDVETLKAYIARKLRETVKVQEPA</sequence>
<dbReference type="Pfam" id="PF24857">
    <property type="entry name" value="THR4_C"/>
    <property type="match status" value="1"/>
</dbReference>
<comment type="caution">
    <text evidence="15">The sequence shown here is derived from an EMBL/GenBank/DDBJ whole genome shotgun (WGS) entry which is preliminary data.</text>
</comment>
<dbReference type="InterPro" id="IPR051166">
    <property type="entry name" value="Threonine_Synthase"/>
</dbReference>
<dbReference type="InterPro" id="IPR029144">
    <property type="entry name" value="Thr_synth_N"/>
</dbReference>
<feature type="domain" description="Tryptophan synthase beta chain-like PALP" evidence="13">
    <location>
        <begin position="89"/>
        <end position="316"/>
    </location>
</feature>
<dbReference type="InterPro" id="IPR036052">
    <property type="entry name" value="TrpB-like_PALP_sf"/>
</dbReference>
<evidence type="ECO:0000259" key="13">
    <source>
        <dbReference type="Pfam" id="PF00291"/>
    </source>
</evidence>